<dbReference type="FunFam" id="3.30.40.10:FF:000115">
    <property type="entry name" value="probable E3 ubiquitin-protein ligase LOG2"/>
    <property type="match status" value="1"/>
</dbReference>
<dbReference type="GO" id="GO:0008270">
    <property type="term" value="F:zinc ion binding"/>
    <property type="evidence" value="ECO:0007669"/>
    <property type="project" value="UniProtKB-KW"/>
</dbReference>
<dbReference type="SUPFAM" id="SSF57850">
    <property type="entry name" value="RING/U-box"/>
    <property type="match status" value="1"/>
</dbReference>
<dbReference type="GO" id="GO:0016567">
    <property type="term" value="P:protein ubiquitination"/>
    <property type="evidence" value="ECO:0007669"/>
    <property type="project" value="TreeGrafter"/>
</dbReference>
<keyword evidence="5" id="KW-0519">Myristate</keyword>
<keyword evidence="7 12" id="KW-0863">Zinc-finger</keyword>
<evidence type="ECO:0000256" key="9">
    <source>
        <dbReference type="ARBA" id="ARBA00022833"/>
    </source>
</evidence>
<evidence type="ECO:0000256" key="13">
    <source>
        <dbReference type="SAM" id="MobiDB-lite"/>
    </source>
</evidence>
<feature type="domain" description="RING-type" evidence="14">
    <location>
        <begin position="275"/>
        <end position="314"/>
    </location>
</feature>
<evidence type="ECO:0000256" key="4">
    <source>
        <dbReference type="ARBA" id="ARBA00022679"/>
    </source>
</evidence>
<name>A0A6T8PRN8_HEMAN</name>
<evidence type="ECO:0000313" key="15">
    <source>
        <dbReference type="EMBL" id="CAD8759955.1"/>
    </source>
</evidence>
<gene>
    <name evidence="15" type="ORF">HAND1043_LOCUS26469</name>
</gene>
<feature type="compositionally biased region" description="Gly residues" evidence="13">
    <location>
        <begin position="39"/>
        <end position="48"/>
    </location>
</feature>
<evidence type="ECO:0000256" key="11">
    <source>
        <dbReference type="ARBA" id="ARBA00025721"/>
    </source>
</evidence>
<evidence type="ECO:0000256" key="2">
    <source>
        <dbReference type="ARBA" id="ARBA00004906"/>
    </source>
</evidence>
<dbReference type="GO" id="GO:0061630">
    <property type="term" value="F:ubiquitin protein ligase activity"/>
    <property type="evidence" value="ECO:0007669"/>
    <property type="project" value="UniProtKB-EC"/>
</dbReference>
<feature type="compositionally biased region" description="Low complexity" evidence="13">
    <location>
        <begin position="1"/>
        <end position="38"/>
    </location>
</feature>
<keyword evidence="4" id="KW-0808">Transferase</keyword>
<dbReference type="InterPro" id="IPR013083">
    <property type="entry name" value="Znf_RING/FYVE/PHD"/>
</dbReference>
<evidence type="ECO:0000256" key="12">
    <source>
        <dbReference type="PROSITE-ProRule" id="PRU00175"/>
    </source>
</evidence>
<evidence type="ECO:0000256" key="6">
    <source>
        <dbReference type="ARBA" id="ARBA00022723"/>
    </source>
</evidence>
<evidence type="ECO:0000256" key="10">
    <source>
        <dbReference type="ARBA" id="ARBA00023288"/>
    </source>
</evidence>
<feature type="region of interest" description="Disordered" evidence="13">
    <location>
        <begin position="1"/>
        <end position="50"/>
    </location>
</feature>
<dbReference type="InterPro" id="IPR058981">
    <property type="entry name" value="MGRN1/RNF157-like_N"/>
</dbReference>
<sequence length="336" mass="36784">MGSNTSRNSNSNNANAQQSSAQASADTTARPGAAPAEAGRGGDAGGTGQNFFLQSGYGGGRFRGAPGLFPPPRADGTSMLFFPDGRRQVPPTPQLQLTETVRNDVNLKKQTLKLNKVPKSPHCYSLEFVFDAAADCTLSIWYLTEEIVDASNNTVRFETDYQIQPKTVQFKKGLGQHYVQPPEEGFDISIVHNRGLMYYHQGSQNFPVVIMLQTCDDNPSRVQSQSTFATFRSNSDGTQSIAVIKQKIQVQGNAYELQEIFGIEQSEDAENTKECVICMSAPKDTTVLPCRHMCMCSVCAKVLRYQTNKCPICRCAVESLLQIKVSQQQGEGEEAA</sequence>
<dbReference type="Pfam" id="PF13920">
    <property type="entry name" value="zf-C3HC4_3"/>
    <property type="match status" value="1"/>
</dbReference>
<evidence type="ECO:0000256" key="8">
    <source>
        <dbReference type="ARBA" id="ARBA00022786"/>
    </source>
</evidence>
<dbReference type="SMART" id="SM00184">
    <property type="entry name" value="RING"/>
    <property type="match status" value="1"/>
</dbReference>
<evidence type="ECO:0000256" key="3">
    <source>
        <dbReference type="ARBA" id="ARBA00012483"/>
    </source>
</evidence>
<keyword evidence="9" id="KW-0862">Zinc</keyword>
<evidence type="ECO:0000259" key="14">
    <source>
        <dbReference type="PROSITE" id="PS50089"/>
    </source>
</evidence>
<accession>A0A6T8PRN8</accession>
<dbReference type="EC" id="2.3.2.27" evidence="3"/>
<keyword evidence="8" id="KW-0833">Ubl conjugation pathway</keyword>
<organism evidence="15">
    <name type="scientific">Hemiselmis andersenii</name>
    <name type="common">Cryptophyte alga</name>
    <dbReference type="NCBI Taxonomy" id="464988"/>
    <lineage>
        <taxon>Eukaryota</taxon>
        <taxon>Cryptophyceae</taxon>
        <taxon>Cryptomonadales</taxon>
        <taxon>Hemiselmidaceae</taxon>
        <taxon>Hemiselmis</taxon>
    </lineage>
</organism>
<dbReference type="PROSITE" id="PS50089">
    <property type="entry name" value="ZF_RING_2"/>
    <property type="match status" value="1"/>
</dbReference>
<dbReference type="PANTHER" id="PTHR22996:SF0">
    <property type="entry name" value="RE60872P-RELATED"/>
    <property type="match status" value="1"/>
</dbReference>
<keyword evidence="6" id="KW-0479">Metal-binding</keyword>
<dbReference type="EMBL" id="HBFK01043548">
    <property type="protein sequence ID" value="CAD8759955.1"/>
    <property type="molecule type" value="Transcribed_RNA"/>
</dbReference>
<proteinExistence type="inferred from homology"/>
<dbReference type="AlphaFoldDB" id="A0A6T8PRN8"/>
<comment type="similarity">
    <text evidence="11">Belongs to the RING-type zinc finger family. LOG2 subfamily.</text>
</comment>
<dbReference type="InterPro" id="IPR001841">
    <property type="entry name" value="Znf_RING"/>
</dbReference>
<keyword evidence="10" id="KW-0449">Lipoprotein</keyword>
<dbReference type="PANTHER" id="PTHR22996">
    <property type="entry name" value="MAHOGUNIN"/>
    <property type="match status" value="1"/>
</dbReference>
<evidence type="ECO:0000256" key="1">
    <source>
        <dbReference type="ARBA" id="ARBA00000900"/>
    </source>
</evidence>
<evidence type="ECO:0000256" key="5">
    <source>
        <dbReference type="ARBA" id="ARBA00022707"/>
    </source>
</evidence>
<dbReference type="Gene3D" id="3.30.40.10">
    <property type="entry name" value="Zinc/RING finger domain, C3HC4 (zinc finger)"/>
    <property type="match status" value="1"/>
</dbReference>
<comment type="pathway">
    <text evidence="2">Protein modification; protein ubiquitination.</text>
</comment>
<dbReference type="InterPro" id="IPR045194">
    <property type="entry name" value="MGRN1/RNF157-like"/>
</dbReference>
<protein>
    <recommendedName>
        <fullName evidence="3">RING-type E3 ubiquitin transferase</fullName>
        <ecNumber evidence="3">2.3.2.27</ecNumber>
    </recommendedName>
</protein>
<comment type="catalytic activity">
    <reaction evidence="1">
        <text>S-ubiquitinyl-[E2 ubiquitin-conjugating enzyme]-L-cysteine + [acceptor protein]-L-lysine = [E2 ubiquitin-conjugating enzyme]-L-cysteine + N(6)-ubiquitinyl-[acceptor protein]-L-lysine.</text>
        <dbReference type="EC" id="2.3.2.27"/>
    </reaction>
</comment>
<reference evidence="15" key="1">
    <citation type="submission" date="2021-01" db="EMBL/GenBank/DDBJ databases">
        <authorList>
            <person name="Corre E."/>
            <person name="Pelletier E."/>
            <person name="Niang G."/>
            <person name="Scheremetjew M."/>
            <person name="Finn R."/>
            <person name="Kale V."/>
            <person name="Holt S."/>
            <person name="Cochrane G."/>
            <person name="Meng A."/>
            <person name="Brown T."/>
            <person name="Cohen L."/>
        </authorList>
    </citation>
    <scope>NUCLEOTIDE SEQUENCE</scope>
    <source>
        <strain evidence="15">CCMP441</strain>
    </source>
</reference>
<dbReference type="InterPro" id="IPR045195">
    <property type="entry name" value="LOG2-like_mRING_C3HC5"/>
</dbReference>
<dbReference type="CDD" id="cd16789">
    <property type="entry name" value="mRING-HC-C3HC5_MGRN1-like"/>
    <property type="match status" value="1"/>
</dbReference>
<evidence type="ECO:0000256" key="7">
    <source>
        <dbReference type="ARBA" id="ARBA00022771"/>
    </source>
</evidence>
<dbReference type="Pfam" id="PF26192">
    <property type="entry name" value="RNF157-like_N"/>
    <property type="match status" value="1"/>
</dbReference>